<sequence>MNNGETKIKVIDAICGAGKTSWAIQMINDAEKVNGFGETSDKKYIYVTPFLNEVERVSNSTKADFFQPNAQRGKGSKIEHFKMLVELGKSIVTTHELFKRLDVETLEEIEQEGYTLIMDEVANVLEAINISHKDIEYLLKWNVIEVDELGKVTWLDDEYGQDKDDRFRDIKIIAENENLFILQEKAFYWTMNIKAFEAFDEVYILTYLFDGQDQRNYYDMHNVKYEKFSVSKIENKYSIIPYDKMKEPRREMYDLLNVYEDYQNGKSISKMNSNYDSREKLTSRQIRNQLSSTWFKNASEDDLKQLKNNANNYLRNICSTDNNKVFWTTIKKYAPVLKNPKCKYNKKDDRSKDNFVSFNARATNNYAECESMVYMYNRFMNPNDKQFFTTRNVDVDEDLLAVSDLIQFIFRGCIRKGEPMNCYIPSERMRELLKDWAEYKI</sequence>
<name>A0A9Q5SDM2_BACTU</name>
<evidence type="ECO:0000313" key="2">
    <source>
        <dbReference type="Proteomes" id="UP000194733"/>
    </source>
</evidence>
<dbReference type="EMBL" id="NFCY01000031">
    <property type="protein sequence ID" value="OTX42267.1"/>
    <property type="molecule type" value="Genomic_DNA"/>
</dbReference>
<dbReference type="AlphaFoldDB" id="A0A9Q5SDM2"/>
<dbReference type="RefSeq" id="WP_087957252.1">
    <property type="nucleotide sequence ID" value="NZ_NFCY01000031.1"/>
</dbReference>
<organism evidence="1 2">
    <name type="scientific">Bacillus thuringiensis serovar sooncheon</name>
    <dbReference type="NCBI Taxonomy" id="180891"/>
    <lineage>
        <taxon>Bacteria</taxon>
        <taxon>Bacillati</taxon>
        <taxon>Bacillota</taxon>
        <taxon>Bacilli</taxon>
        <taxon>Bacillales</taxon>
        <taxon>Bacillaceae</taxon>
        <taxon>Bacillus</taxon>
        <taxon>Bacillus cereus group</taxon>
    </lineage>
</organism>
<reference evidence="1 2" key="1">
    <citation type="submission" date="2016-10" db="EMBL/GenBank/DDBJ databases">
        <title>Comparative genomics of Bacillus thuringiensis reveals a path to pathogens against multiple invertebrate hosts.</title>
        <authorList>
            <person name="Zheng J."/>
            <person name="Gao Q."/>
            <person name="Liu H."/>
            <person name="Peng D."/>
            <person name="Ruan L."/>
            <person name="Sun M."/>
        </authorList>
    </citation>
    <scope>NUCLEOTIDE SEQUENCE [LARGE SCALE GENOMIC DNA]</scope>
    <source>
        <strain evidence="1">BGSC 4BB1</strain>
    </source>
</reference>
<gene>
    <name evidence="1" type="ORF">BK724_26115</name>
</gene>
<proteinExistence type="predicted"/>
<comment type="caution">
    <text evidence="1">The sequence shown here is derived from an EMBL/GenBank/DDBJ whole genome shotgun (WGS) entry which is preliminary data.</text>
</comment>
<accession>A0A9Q5SDM2</accession>
<evidence type="ECO:0000313" key="1">
    <source>
        <dbReference type="EMBL" id="OTX42267.1"/>
    </source>
</evidence>
<protein>
    <submittedName>
        <fullName evidence="1">Uncharacterized protein</fullName>
    </submittedName>
</protein>
<dbReference type="Proteomes" id="UP000194733">
    <property type="component" value="Unassembled WGS sequence"/>
</dbReference>